<dbReference type="STRING" id="983967.A0A1E4SZ48"/>
<evidence type="ECO:0000256" key="5">
    <source>
        <dbReference type="ARBA" id="ARBA00022840"/>
    </source>
</evidence>
<dbReference type="GO" id="GO:0008574">
    <property type="term" value="F:plus-end-directed microtubule motor activity"/>
    <property type="evidence" value="ECO:0007669"/>
    <property type="project" value="TreeGrafter"/>
</dbReference>
<dbReference type="GO" id="GO:0005524">
    <property type="term" value="F:ATP binding"/>
    <property type="evidence" value="ECO:0007669"/>
    <property type="project" value="UniProtKB-UniRule"/>
</dbReference>
<dbReference type="PROSITE" id="PS50067">
    <property type="entry name" value="KINESIN_MOTOR_2"/>
    <property type="match status" value="1"/>
</dbReference>
<keyword evidence="5 9" id="KW-0067">ATP-binding</keyword>
<dbReference type="GO" id="GO:0000073">
    <property type="term" value="P:initial mitotic spindle pole body separation"/>
    <property type="evidence" value="ECO:0007669"/>
    <property type="project" value="TreeGrafter"/>
</dbReference>
<keyword evidence="4 9" id="KW-0547">Nucleotide-binding</keyword>
<evidence type="ECO:0000256" key="8">
    <source>
        <dbReference type="ARBA" id="ARBA00034704"/>
    </source>
</evidence>
<evidence type="ECO:0000256" key="4">
    <source>
        <dbReference type="ARBA" id="ARBA00022741"/>
    </source>
</evidence>
<comment type="similarity">
    <text evidence="8">Belongs to the TRAFAC class myosin-kinesin ATPase superfamily. Kinesin family. KIN-5/BimC subfamily.</text>
</comment>
<evidence type="ECO:0000256" key="6">
    <source>
        <dbReference type="ARBA" id="ARBA00023175"/>
    </source>
</evidence>
<proteinExistence type="inferred from homology"/>
<dbReference type="InterPro" id="IPR036961">
    <property type="entry name" value="Kinesin_motor_dom_sf"/>
</dbReference>
<reference evidence="12" key="1">
    <citation type="submission" date="2016-04" db="EMBL/GenBank/DDBJ databases">
        <title>Comparative genomics of biotechnologically important yeasts.</title>
        <authorList>
            <consortium name="DOE Joint Genome Institute"/>
            <person name="Riley R."/>
            <person name="Haridas S."/>
            <person name="Wolfe K.H."/>
            <person name="Lopes M.R."/>
            <person name="Hittinger C.T."/>
            <person name="Goker M."/>
            <person name="Salamov A."/>
            <person name="Wisecaver J."/>
            <person name="Long T.M."/>
            <person name="Aerts A.L."/>
            <person name="Barry K."/>
            <person name="Choi C."/>
            <person name="Clum A."/>
            <person name="Coughlan A.Y."/>
            <person name="Deshpande S."/>
            <person name="Douglass A.P."/>
            <person name="Hanson S.J."/>
            <person name="Klenk H.-P."/>
            <person name="Labutti K."/>
            <person name="Lapidus A."/>
            <person name="Lindquist E."/>
            <person name="Lipzen A."/>
            <person name="Meier-Kolthoff J.P."/>
            <person name="Ohm R.A."/>
            <person name="Otillar R.P."/>
            <person name="Pangilinan J."/>
            <person name="Peng Y."/>
            <person name="Rokas A."/>
            <person name="Rosa C.A."/>
            <person name="Scheuner C."/>
            <person name="Sibirny A.A."/>
            <person name="Slot J.C."/>
            <person name="Stielow J.B."/>
            <person name="Sun H."/>
            <person name="Kurtzman C.P."/>
            <person name="Blackwell M."/>
            <person name="Grigoriev I.V."/>
            <person name="Jeffries T.W."/>
        </authorList>
    </citation>
    <scope>NUCLEOTIDE SEQUENCE [LARGE SCALE GENOMIC DNA]</scope>
    <source>
        <strain evidence="12">NRRL YB-2248</strain>
    </source>
</reference>
<dbReference type="EMBL" id="KV453855">
    <property type="protein sequence ID" value="ODV84754.1"/>
    <property type="molecule type" value="Genomic_DNA"/>
</dbReference>
<keyword evidence="3" id="KW-0493">Microtubule</keyword>
<accession>A0A1E4SZ48</accession>
<dbReference type="PANTHER" id="PTHR47970:SF12">
    <property type="entry name" value="KINESIN FAMILY MEMBER 11"/>
    <property type="match status" value="1"/>
</dbReference>
<dbReference type="Proteomes" id="UP000094801">
    <property type="component" value="Unassembled WGS sequence"/>
</dbReference>
<dbReference type="GO" id="GO:0007018">
    <property type="term" value="P:microtubule-based movement"/>
    <property type="evidence" value="ECO:0007669"/>
    <property type="project" value="InterPro"/>
</dbReference>
<sequence length="266" mass="29612">MVQGYNCTLFAYGQTGTGKTYTMSGDITRDSNGELSENAGIIPRTLYELFKYLDREVPDYSVKVSFIELYNENIRDLLSEDDTKSIKIFDDNTNKKSILIQGMDELFIKSPEQGLELLRQGSNKRKVASTKCNDLSSRSHTVFTITVHMKVHDPLRSNGDQEFVKIGKINLADLAGSENINRSGATNQRAKEAGMINQSLLTLGRVINGLVQNASHIPYRESKLTRLLQDSLGGRTKTCIVATISPARASLEETITSKINLKSIKR</sequence>
<feature type="domain" description="Kinesin motor" evidence="10">
    <location>
        <begin position="1"/>
        <end position="266"/>
    </location>
</feature>
<comment type="subcellular location">
    <subcellularLocation>
        <location evidence="1">Cytoplasm</location>
        <location evidence="1">Cytoskeleton</location>
    </subcellularLocation>
</comment>
<dbReference type="FunFam" id="3.40.850.10:FF:000019">
    <property type="entry name" value="Kinesin-like protein KIN-5D"/>
    <property type="match status" value="1"/>
</dbReference>
<evidence type="ECO:0000313" key="11">
    <source>
        <dbReference type="EMBL" id="ODV84754.1"/>
    </source>
</evidence>
<evidence type="ECO:0000256" key="7">
    <source>
        <dbReference type="ARBA" id="ARBA00023212"/>
    </source>
</evidence>
<dbReference type="GO" id="GO:0008017">
    <property type="term" value="F:microtubule binding"/>
    <property type="evidence" value="ECO:0007669"/>
    <property type="project" value="InterPro"/>
</dbReference>
<dbReference type="InterPro" id="IPR027417">
    <property type="entry name" value="P-loop_NTPase"/>
</dbReference>
<dbReference type="GO" id="GO:0005876">
    <property type="term" value="C:spindle microtubule"/>
    <property type="evidence" value="ECO:0007669"/>
    <property type="project" value="TreeGrafter"/>
</dbReference>
<dbReference type="GO" id="GO:0072686">
    <property type="term" value="C:mitotic spindle"/>
    <property type="evidence" value="ECO:0007669"/>
    <property type="project" value="TreeGrafter"/>
</dbReference>
<dbReference type="OrthoDB" id="3176171at2759"/>
<name>A0A1E4SZ48_9ASCO</name>
<keyword evidence="2" id="KW-0963">Cytoplasm</keyword>
<evidence type="ECO:0000259" key="10">
    <source>
        <dbReference type="PROSITE" id="PS50067"/>
    </source>
</evidence>
<organism evidence="11 12">
    <name type="scientific">[Candida] arabinofermentans NRRL YB-2248</name>
    <dbReference type="NCBI Taxonomy" id="983967"/>
    <lineage>
        <taxon>Eukaryota</taxon>
        <taxon>Fungi</taxon>
        <taxon>Dikarya</taxon>
        <taxon>Ascomycota</taxon>
        <taxon>Saccharomycotina</taxon>
        <taxon>Pichiomycetes</taxon>
        <taxon>Pichiales</taxon>
        <taxon>Pichiaceae</taxon>
        <taxon>Ogataea</taxon>
        <taxon>Ogataea/Candida clade</taxon>
    </lineage>
</organism>
<feature type="binding site" evidence="9">
    <location>
        <begin position="13"/>
        <end position="20"/>
    </location>
    <ligand>
        <name>ATP</name>
        <dbReference type="ChEBI" id="CHEBI:30616"/>
    </ligand>
</feature>
<dbReference type="PANTHER" id="PTHR47970">
    <property type="entry name" value="KINESIN-LIKE PROTEIN KIF11"/>
    <property type="match status" value="1"/>
</dbReference>
<dbReference type="InterPro" id="IPR001752">
    <property type="entry name" value="Kinesin_motor_dom"/>
</dbReference>
<dbReference type="InterPro" id="IPR047149">
    <property type="entry name" value="KIF11-like"/>
</dbReference>
<dbReference type="Gene3D" id="3.40.850.10">
    <property type="entry name" value="Kinesin motor domain"/>
    <property type="match status" value="1"/>
</dbReference>
<dbReference type="AlphaFoldDB" id="A0A1E4SZ48"/>
<protein>
    <recommendedName>
        <fullName evidence="10">Kinesin motor domain-containing protein</fullName>
    </recommendedName>
</protein>
<keyword evidence="6 9" id="KW-0505">Motor protein</keyword>
<dbReference type="SMART" id="SM00129">
    <property type="entry name" value="KISc"/>
    <property type="match status" value="1"/>
</dbReference>
<evidence type="ECO:0000256" key="3">
    <source>
        <dbReference type="ARBA" id="ARBA00022701"/>
    </source>
</evidence>
<dbReference type="Pfam" id="PF00225">
    <property type="entry name" value="Kinesin"/>
    <property type="match status" value="1"/>
</dbReference>
<evidence type="ECO:0000256" key="1">
    <source>
        <dbReference type="ARBA" id="ARBA00004245"/>
    </source>
</evidence>
<keyword evidence="12" id="KW-1185">Reference proteome</keyword>
<dbReference type="SUPFAM" id="SSF52540">
    <property type="entry name" value="P-loop containing nucleoside triphosphate hydrolases"/>
    <property type="match status" value="1"/>
</dbReference>
<gene>
    <name evidence="11" type="ORF">CANARDRAFT_176586</name>
</gene>
<evidence type="ECO:0000256" key="9">
    <source>
        <dbReference type="PROSITE-ProRule" id="PRU00283"/>
    </source>
</evidence>
<evidence type="ECO:0000256" key="2">
    <source>
        <dbReference type="ARBA" id="ARBA00022490"/>
    </source>
</evidence>
<dbReference type="GO" id="GO:0005634">
    <property type="term" value="C:nucleus"/>
    <property type="evidence" value="ECO:0007669"/>
    <property type="project" value="TreeGrafter"/>
</dbReference>
<dbReference type="PRINTS" id="PR00380">
    <property type="entry name" value="KINESINHEAVY"/>
</dbReference>
<evidence type="ECO:0000313" key="12">
    <source>
        <dbReference type="Proteomes" id="UP000094801"/>
    </source>
</evidence>
<keyword evidence="7" id="KW-0206">Cytoskeleton</keyword>